<name>V9CZ27_9EURO</name>
<feature type="region of interest" description="Disordered" evidence="1">
    <location>
        <begin position="1"/>
        <end position="20"/>
    </location>
</feature>
<evidence type="ECO:0000313" key="2">
    <source>
        <dbReference type="EMBL" id="ETI19303.1"/>
    </source>
</evidence>
<dbReference type="GeneID" id="19987628"/>
<dbReference type="AlphaFoldDB" id="V9CZ27"/>
<feature type="compositionally biased region" description="Polar residues" evidence="1">
    <location>
        <begin position="9"/>
        <end position="20"/>
    </location>
</feature>
<feature type="compositionally biased region" description="Acidic residues" evidence="1">
    <location>
        <begin position="95"/>
        <end position="108"/>
    </location>
</feature>
<reference evidence="2 3" key="1">
    <citation type="submission" date="2013-03" db="EMBL/GenBank/DDBJ databases">
        <title>The Genome Sequence of Cladophialophora carrionii CBS 160.54.</title>
        <authorList>
            <consortium name="The Broad Institute Genomics Platform"/>
            <person name="Cuomo C."/>
            <person name="de Hoog S."/>
            <person name="Gorbushina A."/>
            <person name="Walker B."/>
            <person name="Young S.K."/>
            <person name="Zeng Q."/>
            <person name="Gargeya S."/>
            <person name="Fitzgerald M."/>
            <person name="Haas B."/>
            <person name="Abouelleil A."/>
            <person name="Allen A.W."/>
            <person name="Alvarado L."/>
            <person name="Arachchi H.M."/>
            <person name="Berlin A.M."/>
            <person name="Chapman S.B."/>
            <person name="Gainer-Dewar J."/>
            <person name="Goldberg J."/>
            <person name="Griggs A."/>
            <person name="Gujja S."/>
            <person name="Hansen M."/>
            <person name="Howarth C."/>
            <person name="Imamovic A."/>
            <person name="Ireland A."/>
            <person name="Larimer J."/>
            <person name="McCowan C."/>
            <person name="Murphy C."/>
            <person name="Pearson M."/>
            <person name="Poon T.W."/>
            <person name="Priest M."/>
            <person name="Roberts A."/>
            <person name="Saif S."/>
            <person name="Shea T."/>
            <person name="Sisk P."/>
            <person name="Sykes S."/>
            <person name="Wortman J."/>
            <person name="Nusbaum C."/>
            <person name="Birren B."/>
        </authorList>
    </citation>
    <scope>NUCLEOTIDE SEQUENCE [LARGE SCALE GENOMIC DNA]</scope>
    <source>
        <strain evidence="2 3">CBS 160.54</strain>
    </source>
</reference>
<feature type="compositionally biased region" description="Basic and acidic residues" evidence="1">
    <location>
        <begin position="109"/>
        <end position="118"/>
    </location>
</feature>
<evidence type="ECO:0000313" key="3">
    <source>
        <dbReference type="Proteomes" id="UP000030678"/>
    </source>
</evidence>
<sequence>MWKQEQWADASTSKVPSRVSSDAILRYVNHGGDNPFTSRRWKSFDWNGQCEGWDAERDGNTSDYSDLSEYLPDDHPSPTDDSDGPEYDSAYDFANETESDPEFGEAESADGRREHVEGDGDDGTASE</sequence>
<gene>
    <name evidence="2" type="ORF">G647_09135</name>
</gene>
<dbReference type="HOGENOM" id="CLU_1970295_0_0_1"/>
<dbReference type="Proteomes" id="UP000030678">
    <property type="component" value="Unassembled WGS sequence"/>
</dbReference>
<dbReference type="RefSeq" id="XP_008731662.1">
    <property type="nucleotide sequence ID" value="XM_008733440.1"/>
</dbReference>
<proteinExistence type="predicted"/>
<dbReference type="OrthoDB" id="3140657at2759"/>
<organism evidence="2 3">
    <name type="scientific">Cladophialophora carrionii CBS 160.54</name>
    <dbReference type="NCBI Taxonomy" id="1279043"/>
    <lineage>
        <taxon>Eukaryota</taxon>
        <taxon>Fungi</taxon>
        <taxon>Dikarya</taxon>
        <taxon>Ascomycota</taxon>
        <taxon>Pezizomycotina</taxon>
        <taxon>Eurotiomycetes</taxon>
        <taxon>Chaetothyriomycetidae</taxon>
        <taxon>Chaetothyriales</taxon>
        <taxon>Herpotrichiellaceae</taxon>
        <taxon>Cladophialophora</taxon>
    </lineage>
</organism>
<accession>V9CZ27</accession>
<evidence type="ECO:0000256" key="1">
    <source>
        <dbReference type="SAM" id="MobiDB-lite"/>
    </source>
</evidence>
<dbReference type="EMBL" id="KB822710">
    <property type="protein sequence ID" value="ETI19303.1"/>
    <property type="molecule type" value="Genomic_DNA"/>
</dbReference>
<protein>
    <submittedName>
        <fullName evidence="2">Uncharacterized protein</fullName>
    </submittedName>
</protein>
<dbReference type="VEuPathDB" id="FungiDB:G647_09135"/>
<feature type="region of interest" description="Disordered" evidence="1">
    <location>
        <begin position="49"/>
        <end position="127"/>
    </location>
</feature>